<reference evidence="3 4" key="1">
    <citation type="submission" date="2019-06" db="EMBL/GenBank/DDBJ databases">
        <title>Genome analyses of bacteria isolated from kimchi.</title>
        <authorList>
            <person name="Lee S."/>
            <person name="Ahn S."/>
            <person name="Roh S."/>
        </authorList>
    </citation>
    <scope>NUCLEOTIDE SEQUENCE [LARGE SCALE GENOMIC DNA]</scope>
    <source>
        <strain evidence="3 4">CBA3620</strain>
    </source>
</reference>
<dbReference type="SUPFAM" id="SSF55781">
    <property type="entry name" value="GAF domain-like"/>
    <property type="match status" value="1"/>
</dbReference>
<dbReference type="InterPro" id="IPR003018">
    <property type="entry name" value="GAF"/>
</dbReference>
<evidence type="ECO:0000256" key="1">
    <source>
        <dbReference type="ARBA" id="ARBA00038454"/>
    </source>
</evidence>
<dbReference type="OMA" id="FQGPIAC"/>
<comment type="similarity">
    <text evidence="1">Belongs to the free Met sulfoxide reductase family.</text>
</comment>
<dbReference type="EMBL" id="CP042374">
    <property type="protein sequence ID" value="QEA32764.1"/>
    <property type="molecule type" value="Genomic_DNA"/>
</dbReference>
<feature type="domain" description="GAF" evidence="2">
    <location>
        <begin position="32"/>
        <end position="151"/>
    </location>
</feature>
<dbReference type="AlphaFoldDB" id="A0AAE6M2Y7"/>
<dbReference type="InterPro" id="IPR051330">
    <property type="entry name" value="Phosphatase_reg/MetRdx"/>
</dbReference>
<dbReference type="PANTHER" id="PTHR21021">
    <property type="entry name" value="GAF/PUTATIVE CYTOSKELETAL PROTEIN"/>
    <property type="match status" value="1"/>
</dbReference>
<dbReference type="GO" id="GO:0005829">
    <property type="term" value="C:cytosol"/>
    <property type="evidence" value="ECO:0007669"/>
    <property type="project" value="TreeGrafter"/>
</dbReference>
<evidence type="ECO:0000313" key="3">
    <source>
        <dbReference type="EMBL" id="QEA32764.1"/>
    </source>
</evidence>
<dbReference type="GO" id="GO:0033745">
    <property type="term" value="F:L-methionine-(R)-S-oxide reductase activity"/>
    <property type="evidence" value="ECO:0007669"/>
    <property type="project" value="TreeGrafter"/>
</dbReference>
<dbReference type="PANTHER" id="PTHR21021:SF15">
    <property type="entry name" value="FREE METHIONINE-R-SULFOXIDE REDUCTASE"/>
    <property type="match status" value="1"/>
</dbReference>
<name>A0AAE6M2Y7_LEUCA</name>
<sequence>MSDIQSLVSQQLEALLENENNTVSNLSNAAALIFQNYENINWAGFYIYNTETQVLDLGPFQGKVACMHIQPGTGVVGAAFAHKKSMMVPNVHEFTGHIACDADSNAELVIPIYKNERVYGVIDIDSPELDRFTEIDKNEVEELAQVLAQHI</sequence>
<dbReference type="Pfam" id="PF13185">
    <property type="entry name" value="GAF_2"/>
    <property type="match status" value="1"/>
</dbReference>
<gene>
    <name evidence="3" type="ORF">FGL89_00735</name>
</gene>
<proteinExistence type="inferred from homology"/>
<dbReference type="RefSeq" id="WP_014974362.1">
    <property type="nucleotide sequence ID" value="NZ_CP042374.1"/>
</dbReference>
<protein>
    <submittedName>
        <fullName evidence="3">GAF domain-containing protein</fullName>
    </submittedName>
</protein>
<dbReference type="GeneID" id="61186245"/>
<dbReference type="InterPro" id="IPR029016">
    <property type="entry name" value="GAF-like_dom_sf"/>
</dbReference>
<dbReference type="Gene3D" id="3.30.450.40">
    <property type="match status" value="1"/>
</dbReference>
<accession>A0AAE6M2Y7</accession>
<dbReference type="Proteomes" id="UP000321332">
    <property type="component" value="Chromosome"/>
</dbReference>
<dbReference type="FunFam" id="3.30.450.40:FF:000008">
    <property type="entry name" value="GAF domain-containing proteins"/>
    <property type="match status" value="1"/>
</dbReference>
<organism evidence="3 4">
    <name type="scientific">Leuconostoc carnosum</name>
    <dbReference type="NCBI Taxonomy" id="1252"/>
    <lineage>
        <taxon>Bacteria</taxon>
        <taxon>Bacillati</taxon>
        <taxon>Bacillota</taxon>
        <taxon>Bacilli</taxon>
        <taxon>Lactobacillales</taxon>
        <taxon>Lactobacillaceae</taxon>
        <taxon>Leuconostoc</taxon>
    </lineage>
</organism>
<evidence type="ECO:0000259" key="2">
    <source>
        <dbReference type="Pfam" id="PF13185"/>
    </source>
</evidence>
<evidence type="ECO:0000313" key="4">
    <source>
        <dbReference type="Proteomes" id="UP000321332"/>
    </source>
</evidence>